<dbReference type="RefSeq" id="WP_176711886.1">
    <property type="nucleotide sequence ID" value="NZ_JASJUS010000034.1"/>
</dbReference>
<dbReference type="Proteomes" id="UP001241926">
    <property type="component" value="Unassembled WGS sequence"/>
</dbReference>
<protein>
    <submittedName>
        <fullName evidence="1">DUF6325 family protein</fullName>
    </submittedName>
</protein>
<name>A0ABT7J846_9ACTN</name>
<keyword evidence="2" id="KW-1185">Reference proteome</keyword>
<dbReference type="InterPro" id="IPR046288">
    <property type="entry name" value="DUF6325"/>
</dbReference>
<comment type="caution">
    <text evidence="1">The sequence shown here is derived from an EMBL/GenBank/DDBJ whole genome shotgun (WGS) entry which is preliminary data.</text>
</comment>
<accession>A0ABT7J846</accession>
<dbReference type="EMBL" id="JASJUS010000034">
    <property type="protein sequence ID" value="MDL2080502.1"/>
    <property type="molecule type" value="Genomic_DNA"/>
</dbReference>
<evidence type="ECO:0000313" key="1">
    <source>
        <dbReference type="EMBL" id="MDL2080502.1"/>
    </source>
</evidence>
<dbReference type="Pfam" id="PF19850">
    <property type="entry name" value="DUF6325"/>
    <property type="match status" value="1"/>
</dbReference>
<gene>
    <name evidence="1" type="ORF">QNN03_29065</name>
</gene>
<proteinExistence type="predicted"/>
<organism evidence="1 2">
    <name type="scientific">Streptomyces fuscus</name>
    <dbReference type="NCBI Taxonomy" id="3048495"/>
    <lineage>
        <taxon>Bacteria</taxon>
        <taxon>Bacillati</taxon>
        <taxon>Actinomycetota</taxon>
        <taxon>Actinomycetes</taxon>
        <taxon>Kitasatosporales</taxon>
        <taxon>Streptomycetaceae</taxon>
        <taxon>Streptomyces</taxon>
    </lineage>
</organism>
<sequence>MSDELEDVGPIDYLVVEFPGNRMTGENFPLLVDLVDRGIIRILDLMFVRKEEDGTVSGMEIADLTGDGALDLAVFEGASSGLLGQDDLEEAASALQPGSSAGILVYENRWAAPFAAALRRSGAQLVASGRIPVPALVAALDATEDAS</sequence>
<reference evidence="1 2" key="1">
    <citation type="submission" date="2023-05" db="EMBL/GenBank/DDBJ databases">
        <title>Streptomyces fuscus sp. nov., a brown-black pigment producing actinomyces isolated from dry sand of Sea duck farm.</title>
        <authorList>
            <person name="Xie J."/>
            <person name="Shen N."/>
        </authorList>
    </citation>
    <scope>NUCLEOTIDE SEQUENCE [LARGE SCALE GENOMIC DNA]</scope>
    <source>
        <strain evidence="1 2">GXMU-J15</strain>
    </source>
</reference>
<evidence type="ECO:0000313" key="2">
    <source>
        <dbReference type="Proteomes" id="UP001241926"/>
    </source>
</evidence>